<accession>A5FKQ0</accession>
<organism evidence="1 2">
    <name type="scientific">Flavobacterium johnsoniae (strain ATCC 17061 / DSM 2064 / JCM 8514 / BCRC 14874 / CCUG 350202 / NBRC 14942 / NCIMB 11054 / UW101)</name>
    <name type="common">Cytophaga johnsonae</name>
    <dbReference type="NCBI Taxonomy" id="376686"/>
    <lineage>
        <taxon>Bacteria</taxon>
        <taxon>Pseudomonadati</taxon>
        <taxon>Bacteroidota</taxon>
        <taxon>Flavobacteriia</taxon>
        <taxon>Flavobacteriales</taxon>
        <taxon>Flavobacteriaceae</taxon>
        <taxon>Flavobacterium</taxon>
    </lineage>
</organism>
<dbReference type="Proteomes" id="UP000006694">
    <property type="component" value="Chromosome"/>
</dbReference>
<evidence type="ECO:0000313" key="2">
    <source>
        <dbReference type="Proteomes" id="UP000006694"/>
    </source>
</evidence>
<dbReference type="AlphaFoldDB" id="A5FKQ0"/>
<name>A5FKQ0_FLAJ1</name>
<dbReference type="KEGG" id="fjo:Fjoh_1193"/>
<dbReference type="EMBL" id="CP000685">
    <property type="protein sequence ID" value="ABQ04225.1"/>
    <property type="molecule type" value="Genomic_DNA"/>
</dbReference>
<proteinExistence type="predicted"/>
<dbReference type="GeneID" id="31764069"/>
<sequence>MDQVNGDYKFRIVRNIHYRLNQKRDEIVYTYEIQFKTIGEKEFTVEISNFSYTDYAKNQATPVVRNMIEQYDAVFFPVLLDIKEDTCFIKNKGDIIKRLESKNNQLRVNPKYLIDEDTAKIKNITRHHVIDDIKGAFLRNAIDDYILENSCSKGIMELLLFSLNEIRDYESYDLLFNLSPFNEKIKWECKKISEDDIHSVIYIGQIKDRNELFEQFEKYAKLEGYWLNKIEGEKLIYSELKHEVHFDLEKSLFDFFEMNVKIKHDFYDYKETIYISAINKK</sequence>
<gene>
    <name evidence="1" type="ordered locus">Fjoh_1193</name>
</gene>
<evidence type="ECO:0000313" key="1">
    <source>
        <dbReference type="EMBL" id="ABQ04225.1"/>
    </source>
</evidence>
<protein>
    <submittedName>
        <fullName evidence="1">Uncharacterized protein</fullName>
    </submittedName>
</protein>
<dbReference type="HOGENOM" id="CLU_989546_0_0_10"/>
<keyword evidence="2" id="KW-1185">Reference proteome</keyword>
<reference evidence="1 2" key="1">
    <citation type="journal article" date="2009" name="Appl. Environ. Microbiol.">
        <title>Novel features of the polysaccharide-digesting gliding bacterium Flavobacterium johnsoniae as revealed by genome sequence analysis.</title>
        <authorList>
            <person name="McBride M.J."/>
            <person name="Xie G."/>
            <person name="Martens E.C."/>
            <person name="Lapidus A."/>
            <person name="Henrissat B."/>
            <person name="Rhodes R.G."/>
            <person name="Goltsman E."/>
            <person name="Wang W."/>
            <person name="Xu J."/>
            <person name="Hunnicutt D.W."/>
            <person name="Staroscik A.M."/>
            <person name="Hoover T.R."/>
            <person name="Cheng Y.Q."/>
            <person name="Stein J.L."/>
        </authorList>
    </citation>
    <scope>NUCLEOTIDE SEQUENCE [LARGE SCALE GENOMIC DNA]</scope>
    <source>
        <strain evidence="2">ATCC 17061 / DSM 2064 / JCM 8514 / BCRC 14874 / CCUG 350202 / NBRC 14942 / NCIMB 11054 / UW101</strain>
    </source>
</reference>
<dbReference type="RefSeq" id="WP_012023275.1">
    <property type="nucleotide sequence ID" value="NC_009441.1"/>
</dbReference>
<dbReference type="STRING" id="376686.Fjoh_1193"/>